<reference evidence="1 2" key="1">
    <citation type="journal article" date="2015" name="Genome Announc.">
        <title>Expanding the biotechnology potential of lactobacilli through comparative genomics of 213 strains and associated genera.</title>
        <authorList>
            <person name="Sun Z."/>
            <person name="Harris H.M."/>
            <person name="McCann A."/>
            <person name="Guo C."/>
            <person name="Argimon S."/>
            <person name="Zhang W."/>
            <person name="Yang X."/>
            <person name="Jeffery I.B."/>
            <person name="Cooney J.C."/>
            <person name="Kagawa T.F."/>
            <person name="Liu W."/>
            <person name="Song Y."/>
            <person name="Salvetti E."/>
            <person name="Wrobel A."/>
            <person name="Rasinkangas P."/>
            <person name="Parkhill J."/>
            <person name="Rea M.C."/>
            <person name="O'Sullivan O."/>
            <person name="Ritari J."/>
            <person name="Douillard F.P."/>
            <person name="Paul Ross R."/>
            <person name="Yang R."/>
            <person name="Briner A.E."/>
            <person name="Felis G.E."/>
            <person name="de Vos W.M."/>
            <person name="Barrangou R."/>
            <person name="Klaenhammer T.R."/>
            <person name="Caufield P.W."/>
            <person name="Cui Y."/>
            <person name="Zhang H."/>
            <person name="O'Toole P.W."/>
        </authorList>
    </citation>
    <scope>NUCLEOTIDE SEQUENCE [LARGE SCALE GENOMIC DNA]</scope>
    <source>
        <strain evidence="1 2">ATCC 53295</strain>
    </source>
</reference>
<comment type="caution">
    <text evidence="1">The sequence shown here is derived from an EMBL/GenBank/DDBJ whole genome shotgun (WGS) entry which is preliminary data.</text>
</comment>
<dbReference type="PATRIC" id="fig|1267003.4.peg.1522"/>
<evidence type="ECO:0000313" key="2">
    <source>
        <dbReference type="Proteomes" id="UP000051176"/>
    </source>
</evidence>
<protein>
    <submittedName>
        <fullName evidence="1">Uncharacterized protein</fullName>
    </submittedName>
</protein>
<organism evidence="1 2">
    <name type="scientific">Levilactobacillus parabrevis ATCC 53295</name>
    <dbReference type="NCBI Taxonomy" id="1267003"/>
    <lineage>
        <taxon>Bacteria</taxon>
        <taxon>Bacillati</taxon>
        <taxon>Bacillota</taxon>
        <taxon>Bacilli</taxon>
        <taxon>Lactobacillales</taxon>
        <taxon>Lactobacillaceae</taxon>
        <taxon>Levilactobacillus</taxon>
    </lineage>
</organism>
<gene>
    <name evidence="1" type="ORF">FD07_GL001442</name>
</gene>
<sequence>MFIAKFNHDKGFSYPVTAKESIETRKLPEEVEKAMVIAKAEELGLLEDTSEKVANVQELRNRWVQ</sequence>
<proteinExistence type="predicted"/>
<evidence type="ECO:0000313" key="1">
    <source>
        <dbReference type="EMBL" id="KRK35373.1"/>
    </source>
</evidence>
<dbReference type="AlphaFoldDB" id="A0A0R1GMS5"/>
<dbReference type="Proteomes" id="UP000051176">
    <property type="component" value="Unassembled WGS sequence"/>
</dbReference>
<dbReference type="STRING" id="357278.IV61_GL001481"/>
<accession>A0A0R1GMS5</accession>
<keyword evidence="2" id="KW-1185">Reference proteome</keyword>
<name>A0A0R1GMS5_9LACO</name>
<dbReference type="EMBL" id="AZCZ01000036">
    <property type="protein sequence ID" value="KRK35373.1"/>
    <property type="molecule type" value="Genomic_DNA"/>
</dbReference>